<name>W9QQV1_9ROSA</name>
<feature type="repeat" description="PPR" evidence="3">
    <location>
        <begin position="387"/>
        <end position="421"/>
    </location>
</feature>
<keyword evidence="6" id="KW-1185">Reference proteome</keyword>
<dbReference type="PANTHER" id="PTHR47939:SF10">
    <property type="entry name" value="PENTACOTRIPEPTIDE-REPEAT REGION OF PRORP DOMAIN-CONTAINING PROTEIN"/>
    <property type="match status" value="1"/>
</dbReference>
<comment type="similarity">
    <text evidence="1">Belongs to the PPR family. P subfamily.</text>
</comment>
<dbReference type="Gene3D" id="1.25.40.10">
    <property type="entry name" value="Tetratricopeptide repeat domain"/>
    <property type="match status" value="5"/>
</dbReference>
<evidence type="ECO:0008006" key="7">
    <source>
        <dbReference type="Google" id="ProtNLM"/>
    </source>
</evidence>
<evidence type="ECO:0000256" key="2">
    <source>
        <dbReference type="ARBA" id="ARBA00022737"/>
    </source>
</evidence>
<dbReference type="Pfam" id="PF13041">
    <property type="entry name" value="PPR_2"/>
    <property type="match status" value="2"/>
</dbReference>
<dbReference type="KEGG" id="mnt:21400002"/>
<dbReference type="NCBIfam" id="TIGR00756">
    <property type="entry name" value="PPR"/>
    <property type="match status" value="4"/>
</dbReference>
<evidence type="ECO:0000256" key="3">
    <source>
        <dbReference type="PROSITE-ProRule" id="PRU00708"/>
    </source>
</evidence>
<feature type="repeat" description="PPR" evidence="3">
    <location>
        <begin position="457"/>
        <end position="491"/>
    </location>
</feature>
<dbReference type="InterPro" id="IPR011990">
    <property type="entry name" value="TPR-like_helical_dom_sf"/>
</dbReference>
<gene>
    <name evidence="5" type="ORF">L484_016979</name>
</gene>
<feature type="repeat" description="PPR" evidence="3">
    <location>
        <begin position="422"/>
        <end position="456"/>
    </location>
</feature>
<proteinExistence type="inferred from homology"/>
<dbReference type="Proteomes" id="UP000030645">
    <property type="component" value="Unassembled WGS sequence"/>
</dbReference>
<dbReference type="STRING" id="981085.W9QQV1"/>
<dbReference type="InterPro" id="IPR002885">
    <property type="entry name" value="PPR_rpt"/>
</dbReference>
<feature type="repeat" description="PPR" evidence="3">
    <location>
        <begin position="492"/>
        <end position="527"/>
    </location>
</feature>
<accession>W9QQV1</accession>
<feature type="repeat" description="PPR" evidence="3">
    <location>
        <begin position="352"/>
        <end position="386"/>
    </location>
</feature>
<feature type="region of interest" description="Disordered" evidence="4">
    <location>
        <begin position="46"/>
        <end position="78"/>
    </location>
</feature>
<dbReference type="PANTHER" id="PTHR47939">
    <property type="entry name" value="MEMBRANE-ASSOCIATED SALT-INDUCIBLE PROTEIN-LIKE"/>
    <property type="match status" value="1"/>
</dbReference>
<keyword evidence="2" id="KW-0677">Repeat</keyword>
<evidence type="ECO:0000313" key="5">
    <source>
        <dbReference type="EMBL" id="EXB36727.1"/>
    </source>
</evidence>
<evidence type="ECO:0000256" key="4">
    <source>
        <dbReference type="SAM" id="MobiDB-lite"/>
    </source>
</evidence>
<dbReference type="InterPro" id="IPR050667">
    <property type="entry name" value="PPR-containing_protein"/>
</dbReference>
<dbReference type="AlphaFoldDB" id="W9QQV1"/>
<evidence type="ECO:0000256" key="1">
    <source>
        <dbReference type="ARBA" id="ARBA00007626"/>
    </source>
</evidence>
<dbReference type="EMBL" id="KE343588">
    <property type="protein sequence ID" value="EXB36727.1"/>
    <property type="molecule type" value="Genomic_DNA"/>
</dbReference>
<dbReference type="Pfam" id="PF01535">
    <property type="entry name" value="PPR"/>
    <property type="match status" value="2"/>
</dbReference>
<evidence type="ECO:0000313" key="6">
    <source>
        <dbReference type="Proteomes" id="UP000030645"/>
    </source>
</evidence>
<organism evidence="5 6">
    <name type="scientific">Morus notabilis</name>
    <dbReference type="NCBI Taxonomy" id="981085"/>
    <lineage>
        <taxon>Eukaryota</taxon>
        <taxon>Viridiplantae</taxon>
        <taxon>Streptophyta</taxon>
        <taxon>Embryophyta</taxon>
        <taxon>Tracheophyta</taxon>
        <taxon>Spermatophyta</taxon>
        <taxon>Magnoliopsida</taxon>
        <taxon>eudicotyledons</taxon>
        <taxon>Gunneridae</taxon>
        <taxon>Pentapetalae</taxon>
        <taxon>rosids</taxon>
        <taxon>fabids</taxon>
        <taxon>Rosales</taxon>
        <taxon>Moraceae</taxon>
        <taxon>Moreae</taxon>
        <taxon>Morus</taxon>
    </lineage>
</organism>
<protein>
    <recommendedName>
        <fullName evidence="7">Pentacotripeptide-repeat region of PRORP domain-containing protein</fullName>
    </recommendedName>
</protein>
<dbReference type="OrthoDB" id="185373at2759"/>
<dbReference type="eggNOG" id="KOG4197">
    <property type="taxonomic scope" value="Eukaryota"/>
</dbReference>
<sequence>MWRSVMAARASHLLRTHSSSARKLLFGTPQKNSNIFHPKARAFTPRFLSQTPTNNLSDNSDSSDVERLPEPSLFGENGGASQIETAQLENFVAEDEENDAGKVEELLSLLQTRTSEDGSSSSLESRFDAMDLSLHEEFMVRVLQTPQLVTENLITFFAWALKKKPEIRLNPGVLESLVRAVCDSSPKRKLAYWLWDLVKEIGEDEIDVLNTEILNGLIASFSKLGKGKPAMEVFEKFGDFMVEPNADTYYFTIEALCRRPMLDWAFSVFEKMIDMEKVPEDGGKVGRIISWFCKAKRAKDAHLVYMLAKEKECTVPQCAVNFLISSLCREDGTVRLALEMLGDFEGEARKYAIKPFSTVIQGLCRIKDVNEAKKLLLKMTTDGPPPGNAVFNSVIHGFSKAGEMGEAIETMKMMTSRGLKPDVYTYTVIISGYTNAGQMQGARKILAEAKKKHSKLSPVTYHTLIRGYCKLEEFDKALELLAEMEDHGVKPNVDEYNKLIQSLCLKALDWETAEKLLDEMNEKGLHLNGITRGLIRAVKEMVEEEVETTKINVEA</sequence>
<reference evidence="6" key="1">
    <citation type="submission" date="2013-01" db="EMBL/GenBank/DDBJ databases">
        <title>Draft Genome Sequence of a Mulberry Tree, Morus notabilis C.K. Schneid.</title>
        <authorList>
            <person name="He N."/>
            <person name="Zhao S."/>
        </authorList>
    </citation>
    <scope>NUCLEOTIDE SEQUENCE</scope>
</reference>
<feature type="repeat" description="PPR" evidence="3">
    <location>
        <begin position="245"/>
        <end position="279"/>
    </location>
</feature>
<dbReference type="PROSITE" id="PS51375">
    <property type="entry name" value="PPR"/>
    <property type="match status" value="6"/>
</dbReference>